<accession>A0A840G294</accession>
<sequence>MSSLFSSQIAALLQMKTPEQEVVEALREAREPLTFSDIKVRVSTHALSLTRLLDLLLTRRVIERASDVDAPAGSPRKKVATYRLCAGADLSAFSVSN</sequence>
<keyword evidence="2" id="KW-1185">Reference proteome</keyword>
<evidence type="ECO:0008006" key="3">
    <source>
        <dbReference type="Google" id="ProtNLM"/>
    </source>
</evidence>
<dbReference type="Proteomes" id="UP000587070">
    <property type="component" value="Unassembled WGS sequence"/>
</dbReference>
<dbReference type="RefSeq" id="WP_153114597.1">
    <property type="nucleotide sequence ID" value="NZ_JACIGE010000002.1"/>
</dbReference>
<dbReference type="EMBL" id="JACIGE010000002">
    <property type="protein sequence ID" value="MBB4246533.1"/>
    <property type="molecule type" value="Genomic_DNA"/>
</dbReference>
<evidence type="ECO:0000313" key="2">
    <source>
        <dbReference type="Proteomes" id="UP000587070"/>
    </source>
</evidence>
<organism evidence="1 2">
    <name type="scientific">Rhodocyclus tenuis</name>
    <name type="common">Rhodospirillum tenue</name>
    <dbReference type="NCBI Taxonomy" id="1066"/>
    <lineage>
        <taxon>Bacteria</taxon>
        <taxon>Pseudomonadati</taxon>
        <taxon>Pseudomonadota</taxon>
        <taxon>Betaproteobacteria</taxon>
        <taxon>Rhodocyclales</taxon>
        <taxon>Rhodocyclaceae</taxon>
        <taxon>Rhodocyclus</taxon>
    </lineage>
</organism>
<protein>
    <recommendedName>
        <fullName evidence="3">Transcriptional regulator</fullName>
    </recommendedName>
</protein>
<gene>
    <name evidence="1" type="ORF">GGD90_000890</name>
</gene>
<proteinExistence type="predicted"/>
<evidence type="ECO:0000313" key="1">
    <source>
        <dbReference type="EMBL" id="MBB4246533.1"/>
    </source>
</evidence>
<dbReference type="AlphaFoldDB" id="A0A840G294"/>
<comment type="caution">
    <text evidence="1">The sequence shown here is derived from an EMBL/GenBank/DDBJ whole genome shotgun (WGS) entry which is preliminary data.</text>
</comment>
<name>A0A840G294_RHOTE</name>
<reference evidence="1 2" key="1">
    <citation type="submission" date="2020-08" db="EMBL/GenBank/DDBJ databases">
        <title>Genome sequencing of Purple Non-Sulfur Bacteria from various extreme environments.</title>
        <authorList>
            <person name="Mayer M."/>
        </authorList>
    </citation>
    <scope>NUCLEOTIDE SEQUENCE [LARGE SCALE GENOMIC DNA]</scope>
    <source>
        <strain evidence="1 2">2761</strain>
    </source>
</reference>